<dbReference type="GO" id="GO:0003677">
    <property type="term" value="F:DNA binding"/>
    <property type="evidence" value="ECO:0007669"/>
    <property type="project" value="UniProtKB-KW"/>
</dbReference>
<dbReference type="CDD" id="cd03768">
    <property type="entry name" value="SR_ResInv"/>
    <property type="match status" value="1"/>
</dbReference>
<proteinExistence type="inferred from homology"/>
<keyword evidence="4" id="KW-0233">DNA recombination</keyword>
<dbReference type="OMA" id="RIIYHRV"/>
<dbReference type="PROSITE" id="PS00398">
    <property type="entry name" value="RECOMBINASES_2"/>
    <property type="match status" value="1"/>
</dbReference>
<dbReference type="PANTHER" id="PTHR30461">
    <property type="entry name" value="DNA-INVERTASE FROM LAMBDOID PROPHAGE"/>
    <property type="match status" value="1"/>
</dbReference>
<dbReference type="EMBL" id="CP011219">
    <property type="protein sequence ID" value="AKO32273.1"/>
    <property type="molecule type" value="Genomic_DNA"/>
</dbReference>
<evidence type="ECO:0000256" key="1">
    <source>
        <dbReference type="ARBA" id="ARBA00009913"/>
    </source>
</evidence>
<feature type="active site" description="O-(5'-phospho-DNA)-serine intermediate" evidence="5 6">
    <location>
        <position position="10"/>
    </location>
</feature>
<dbReference type="AlphaFoldDB" id="A0AAC8UC18"/>
<name>A0AAC8UC18_HAEDC</name>
<dbReference type="Gene3D" id="3.40.50.1390">
    <property type="entry name" value="Resolvase, N-terminal catalytic domain"/>
    <property type="match status" value="1"/>
</dbReference>
<dbReference type="PANTHER" id="PTHR30461:SF26">
    <property type="entry name" value="RESOLVASE HOMOLOG YNEB"/>
    <property type="match status" value="1"/>
</dbReference>
<comment type="similarity">
    <text evidence="1">Belongs to the site-specific recombinase resolvase family.</text>
</comment>
<feature type="domain" description="Resolvase/invertase-type recombinase catalytic" evidence="7">
    <location>
        <begin position="2"/>
        <end position="137"/>
    </location>
</feature>
<dbReference type="PROSITE" id="PS00397">
    <property type="entry name" value="RECOMBINASES_1"/>
    <property type="match status" value="1"/>
</dbReference>
<evidence type="ECO:0000256" key="3">
    <source>
        <dbReference type="ARBA" id="ARBA00023125"/>
    </source>
</evidence>
<sequence length="194" mass="22029">MRLFGYARVSTAQQDLTIQVQTLKDAGVEEHRIFTDKRSGKDLKRDGLELLKLKVEPGDMILVKNLDRLGRDAADMLNLVKYFNQLNVYIKFLDNGFSSEGTTGLLLITILAGVAQSERARILERTNEGRLAAMASGVKFGRKRKVPRDKIIKLFEEGKKPMEISRLLNVSKSMVYLVLKESSNKANWEKENRV</sequence>
<evidence type="ECO:0000256" key="6">
    <source>
        <dbReference type="PROSITE-ProRule" id="PRU10137"/>
    </source>
</evidence>
<evidence type="ECO:0000259" key="7">
    <source>
        <dbReference type="PROSITE" id="PS51736"/>
    </source>
</evidence>
<accession>A0AAC8UC18</accession>
<dbReference type="Pfam" id="PF00239">
    <property type="entry name" value="Resolvase"/>
    <property type="match status" value="1"/>
</dbReference>
<dbReference type="InterPro" id="IPR006119">
    <property type="entry name" value="Resolv_N"/>
</dbReference>
<reference evidence="8 9" key="1">
    <citation type="journal article" date="2015" name="PLoS Negl. Trop. Dis.">
        <title>Haemophilus ducreyi Cutaneous Ulcer Strains Are Nearly Identical to Class I Genital Ulcer Strains.</title>
        <authorList>
            <person name="Gangaiah D."/>
            <person name="Webb K.M."/>
            <person name="Humphreys T.L."/>
            <person name="Fortney K.R."/>
            <person name="Toh E."/>
            <person name="Tai A."/>
            <person name="Katz S.S."/>
            <person name="Pillay A."/>
            <person name="Chen C.Y."/>
            <person name="Roberts S.A."/>
            <person name="Munson R.S.Jr."/>
            <person name="Spinola S.M."/>
        </authorList>
    </citation>
    <scope>NUCLEOTIDE SEQUENCE [LARGE SCALE GENOMIC DNA]</scope>
    <source>
        <strain evidence="9">CLU2</strain>
    </source>
</reference>
<dbReference type="GO" id="GO:0000150">
    <property type="term" value="F:DNA strand exchange activity"/>
    <property type="evidence" value="ECO:0007669"/>
    <property type="project" value="InterPro"/>
</dbReference>
<evidence type="ECO:0000313" key="9">
    <source>
        <dbReference type="Proteomes" id="UP000060132"/>
    </source>
</evidence>
<dbReference type="SMART" id="SM00857">
    <property type="entry name" value="Resolvase"/>
    <property type="match status" value="1"/>
</dbReference>
<gene>
    <name evidence="8" type="ORF">RZ57_03585</name>
</gene>
<evidence type="ECO:0000256" key="4">
    <source>
        <dbReference type="ARBA" id="ARBA00023172"/>
    </source>
</evidence>
<dbReference type="RefSeq" id="WP_010944842.1">
    <property type="nucleotide sequence ID" value="NZ_CP011218.1"/>
</dbReference>
<evidence type="ECO:0000313" key="8">
    <source>
        <dbReference type="EMBL" id="AKO32273.1"/>
    </source>
</evidence>
<protein>
    <recommendedName>
        <fullName evidence="7">Resolvase/invertase-type recombinase catalytic domain-containing protein</fullName>
    </recommendedName>
</protein>
<evidence type="ECO:0000256" key="5">
    <source>
        <dbReference type="PIRSR" id="PIRSR606118-50"/>
    </source>
</evidence>
<dbReference type="GO" id="GO:0015074">
    <property type="term" value="P:DNA integration"/>
    <property type="evidence" value="ECO:0007669"/>
    <property type="project" value="UniProtKB-KW"/>
</dbReference>
<dbReference type="Gene3D" id="1.10.10.60">
    <property type="entry name" value="Homeodomain-like"/>
    <property type="match status" value="1"/>
</dbReference>
<dbReference type="InterPro" id="IPR006118">
    <property type="entry name" value="Recombinase_CS"/>
</dbReference>
<organism evidence="8 9">
    <name type="scientific">Haemophilus ducreyi</name>
    <dbReference type="NCBI Taxonomy" id="730"/>
    <lineage>
        <taxon>Bacteria</taxon>
        <taxon>Pseudomonadati</taxon>
        <taxon>Pseudomonadota</taxon>
        <taxon>Gammaproteobacteria</taxon>
        <taxon>Pasteurellales</taxon>
        <taxon>Pasteurellaceae</taxon>
        <taxon>Haemophilus</taxon>
    </lineage>
</organism>
<dbReference type="PROSITE" id="PS51736">
    <property type="entry name" value="RECOMBINASES_3"/>
    <property type="match status" value="1"/>
</dbReference>
<keyword evidence="3" id="KW-0238">DNA-binding</keyword>
<dbReference type="SUPFAM" id="SSF53041">
    <property type="entry name" value="Resolvase-like"/>
    <property type="match status" value="1"/>
</dbReference>
<dbReference type="InterPro" id="IPR036162">
    <property type="entry name" value="Resolvase-like_N_sf"/>
</dbReference>
<evidence type="ECO:0000256" key="2">
    <source>
        <dbReference type="ARBA" id="ARBA00022908"/>
    </source>
</evidence>
<dbReference type="SUPFAM" id="SSF46689">
    <property type="entry name" value="Homeodomain-like"/>
    <property type="match status" value="1"/>
</dbReference>
<dbReference type="Proteomes" id="UP000060132">
    <property type="component" value="Chromosome"/>
</dbReference>
<dbReference type="InterPro" id="IPR050639">
    <property type="entry name" value="SSR_resolvase"/>
</dbReference>
<keyword evidence="2" id="KW-0229">DNA integration</keyword>
<dbReference type="InterPro" id="IPR009057">
    <property type="entry name" value="Homeodomain-like_sf"/>
</dbReference>